<dbReference type="Gene3D" id="2.60.120.600">
    <property type="entry name" value="Domain of unknown function DUF1214, C-terminal domain"/>
    <property type="match status" value="1"/>
</dbReference>
<dbReference type="Gene3D" id="2.60.40.1610">
    <property type="entry name" value="Domain of unknown function DUF1254"/>
    <property type="match status" value="1"/>
</dbReference>
<dbReference type="KEGG" id="fya:KMW28_22710"/>
<dbReference type="InterPro" id="IPR010621">
    <property type="entry name" value="DUF1214"/>
</dbReference>
<accession>A0AAX1NCB5</accession>
<evidence type="ECO:0000313" key="3">
    <source>
        <dbReference type="EMBL" id="QWG05235.1"/>
    </source>
</evidence>
<reference evidence="3 4" key="1">
    <citation type="submission" date="2021-05" db="EMBL/GenBank/DDBJ databases">
        <title>Comparative genomic studies on the polysaccharide-degrading batcterial strains of the Flammeovirga genus.</title>
        <authorList>
            <person name="Zewei F."/>
            <person name="Zheng Z."/>
            <person name="Yu L."/>
            <person name="Ruyue G."/>
            <person name="Yanhong M."/>
            <person name="Yuanyuan C."/>
            <person name="Jingyan G."/>
            <person name="Wenjun H."/>
        </authorList>
    </citation>
    <scope>NUCLEOTIDE SEQUENCE [LARGE SCALE GENOMIC DNA]</scope>
    <source>
        <strain evidence="3 4">NBRC:100898</strain>
    </source>
</reference>
<evidence type="ECO:0000259" key="2">
    <source>
        <dbReference type="Pfam" id="PF06863"/>
    </source>
</evidence>
<dbReference type="RefSeq" id="WP_215585951.1">
    <property type="nucleotide sequence ID" value="NZ_CP076133.1"/>
</dbReference>
<feature type="domain" description="DUF1214" evidence="1">
    <location>
        <begin position="263"/>
        <end position="364"/>
    </location>
</feature>
<dbReference type="Pfam" id="PF06742">
    <property type="entry name" value="DUF1214"/>
    <property type="match status" value="1"/>
</dbReference>
<dbReference type="EMBL" id="CP076133">
    <property type="protein sequence ID" value="QWG05235.1"/>
    <property type="molecule type" value="Genomic_DNA"/>
</dbReference>
<evidence type="ECO:0000259" key="1">
    <source>
        <dbReference type="Pfam" id="PF06742"/>
    </source>
</evidence>
<evidence type="ECO:0000313" key="4">
    <source>
        <dbReference type="Proteomes" id="UP000678679"/>
    </source>
</evidence>
<dbReference type="InterPro" id="IPR010679">
    <property type="entry name" value="DUF1254"/>
</dbReference>
<dbReference type="SUPFAM" id="SSF160935">
    <property type="entry name" value="VPA0735-like"/>
    <property type="match status" value="1"/>
</dbReference>
<dbReference type="PANTHER" id="PTHR36509">
    <property type="entry name" value="BLL3101 PROTEIN"/>
    <property type="match status" value="1"/>
</dbReference>
<protein>
    <submittedName>
        <fullName evidence="3">DUF1214 domain-containing protein</fullName>
    </submittedName>
</protein>
<sequence length="380" mass="43120">MKTMKTMKNNPIVKVYARIKKYSVIMFTLVIISIIFGNAVKAQDNVPAHRVQEYIHWYPAIKQIEMRDTWAENHKPGEWQITGMVTAKDKTVITPQADVNYAYSWFNISEEPVVINMPEYHLYYSVSIFDMNHFSQVVIAPKKAVVIRLPHQKSPIEDAHEIVLATNQGLAFARQVVVNNEAEVIELSKNITIDGKQGDKPFIVPEFTDEVKDAGDKIIQEYAMKVQNARKLFGSTYDGVGDLDRAAGVFLGQLGTEAYVVDYAQYVKDQNGEILNGQDSYEIVVPMTSLMKNDTGYWSLTLYNMEDRYLIENPQNKYVVSSYNAVADEDGIIRLRINPTGEGVNGIPTNGNTFYGVFRVYEPEMGVEFPEINKVENKSK</sequence>
<keyword evidence="4" id="KW-1185">Reference proteome</keyword>
<gene>
    <name evidence="3" type="ORF">KMW28_22710</name>
</gene>
<feature type="domain" description="DUF1254" evidence="2">
    <location>
        <begin position="84"/>
        <end position="181"/>
    </location>
</feature>
<dbReference type="Proteomes" id="UP000678679">
    <property type="component" value="Chromosome 2"/>
</dbReference>
<organism evidence="3 4">
    <name type="scientific">Flammeovirga yaeyamensis</name>
    <dbReference type="NCBI Taxonomy" id="367791"/>
    <lineage>
        <taxon>Bacteria</taxon>
        <taxon>Pseudomonadati</taxon>
        <taxon>Bacteroidota</taxon>
        <taxon>Cytophagia</taxon>
        <taxon>Cytophagales</taxon>
        <taxon>Flammeovirgaceae</taxon>
        <taxon>Flammeovirga</taxon>
    </lineage>
</organism>
<dbReference type="AlphaFoldDB" id="A0AAX1NCB5"/>
<dbReference type="PANTHER" id="PTHR36509:SF2">
    <property type="entry name" value="BLL3101 PROTEIN"/>
    <property type="match status" value="1"/>
</dbReference>
<dbReference type="Pfam" id="PF06863">
    <property type="entry name" value="DUF1254"/>
    <property type="match status" value="1"/>
</dbReference>
<name>A0AAX1NCB5_9BACT</name>
<dbReference type="InterPro" id="IPR037050">
    <property type="entry name" value="DUF1254_sf"/>
</dbReference>
<dbReference type="InterPro" id="IPR037049">
    <property type="entry name" value="DUF1214_C_sf"/>
</dbReference>
<proteinExistence type="predicted"/>